<feature type="domain" description="Gfo/Idh/MocA-like oxidoreductase N-terminal" evidence="1">
    <location>
        <begin position="6"/>
        <end position="126"/>
    </location>
</feature>
<evidence type="ECO:0000259" key="2">
    <source>
        <dbReference type="Pfam" id="PF22725"/>
    </source>
</evidence>
<dbReference type="Proteomes" id="UP001320972">
    <property type="component" value="Unassembled WGS sequence"/>
</dbReference>
<dbReference type="PANTHER" id="PTHR43377:SF1">
    <property type="entry name" value="BILIVERDIN REDUCTASE A"/>
    <property type="match status" value="1"/>
</dbReference>
<dbReference type="InterPro" id="IPR036291">
    <property type="entry name" value="NAD(P)-bd_dom_sf"/>
</dbReference>
<dbReference type="PANTHER" id="PTHR43377">
    <property type="entry name" value="BILIVERDIN REDUCTASE A"/>
    <property type="match status" value="1"/>
</dbReference>
<protein>
    <submittedName>
        <fullName evidence="3">Gfo/Idh/MocA family oxidoreductase</fullName>
    </submittedName>
</protein>
<sequence>MSRTRRIGITGTGGLGMHLGREFGGVEGAEIAAIADISDENRTSAGEAFDVPGAHRYEDHETMLEEADLDGVAIATPHTLHYEQTVAALERGIDTLCEKPLCTDIDDAMDLAVRAEASDTVLMVGYQRHLDPAFKAARDALETRVGEPAYITAEITQNWLSEQEGTWRTNPDLSGGGQLYDTGSHLLDVVLWTTGLTPVAVDAQMHFHDEAERVDTHAALNVTFENGAVASISVSGDTHRTHEHLHVWGEKGGFYVDGQEWDAPELAFIDDSNDYYRPHLDRWNAGNKAEVFVDLIVNGGTPPSTARDALTVTAVTEAAYESTRTGETVELDLEYEREALEQGQLQSTN</sequence>
<reference evidence="3 4" key="1">
    <citation type="submission" date="2022-09" db="EMBL/GenBank/DDBJ databases">
        <title>Enrichment on poylsaccharides allowed isolation of novel metabolic and taxonomic groups of Haloarchaea.</title>
        <authorList>
            <person name="Sorokin D.Y."/>
            <person name="Elcheninov A.G."/>
            <person name="Khizhniak T.V."/>
            <person name="Kolganova T.V."/>
            <person name="Kublanov I.V."/>
        </authorList>
    </citation>
    <scope>NUCLEOTIDE SEQUENCE [LARGE SCALE GENOMIC DNA]</scope>
    <source>
        <strain evidence="3 4">AArc-m2/3/4</strain>
    </source>
</reference>
<evidence type="ECO:0000259" key="1">
    <source>
        <dbReference type="Pfam" id="PF01408"/>
    </source>
</evidence>
<organism evidence="3 4">
    <name type="scientific">Natronoglomus mannanivorans</name>
    <dbReference type="NCBI Taxonomy" id="2979990"/>
    <lineage>
        <taxon>Archaea</taxon>
        <taxon>Methanobacteriati</taxon>
        <taxon>Methanobacteriota</taxon>
        <taxon>Stenosarchaea group</taxon>
        <taxon>Halobacteria</taxon>
        <taxon>Halobacteriales</taxon>
        <taxon>Natrialbaceae</taxon>
        <taxon>Natronoglomus</taxon>
    </lineage>
</organism>
<dbReference type="InterPro" id="IPR051450">
    <property type="entry name" value="Gfo/Idh/MocA_Oxidoreductases"/>
</dbReference>
<dbReference type="Pfam" id="PF01408">
    <property type="entry name" value="GFO_IDH_MocA"/>
    <property type="match status" value="1"/>
</dbReference>
<comment type="caution">
    <text evidence="3">The sequence shown here is derived from an EMBL/GenBank/DDBJ whole genome shotgun (WGS) entry which is preliminary data.</text>
</comment>
<dbReference type="Gene3D" id="3.40.50.720">
    <property type="entry name" value="NAD(P)-binding Rossmann-like Domain"/>
    <property type="match status" value="1"/>
</dbReference>
<dbReference type="InterPro" id="IPR000683">
    <property type="entry name" value="Gfo/Idh/MocA-like_OxRdtase_N"/>
</dbReference>
<name>A0ABT2QFE3_9EURY</name>
<dbReference type="EMBL" id="JAOPKB010000007">
    <property type="protein sequence ID" value="MCU4973647.1"/>
    <property type="molecule type" value="Genomic_DNA"/>
</dbReference>
<dbReference type="Gene3D" id="3.30.360.10">
    <property type="entry name" value="Dihydrodipicolinate Reductase, domain 2"/>
    <property type="match status" value="1"/>
</dbReference>
<feature type="domain" description="GFO/IDH/MocA-like oxidoreductase" evidence="2">
    <location>
        <begin position="136"/>
        <end position="254"/>
    </location>
</feature>
<proteinExistence type="predicted"/>
<accession>A0ABT2QFE3</accession>
<dbReference type="SUPFAM" id="SSF51735">
    <property type="entry name" value="NAD(P)-binding Rossmann-fold domains"/>
    <property type="match status" value="1"/>
</dbReference>
<dbReference type="SUPFAM" id="SSF55347">
    <property type="entry name" value="Glyceraldehyde-3-phosphate dehydrogenase-like, C-terminal domain"/>
    <property type="match status" value="1"/>
</dbReference>
<evidence type="ECO:0000313" key="3">
    <source>
        <dbReference type="EMBL" id="MCU4973647.1"/>
    </source>
</evidence>
<dbReference type="Pfam" id="PF22725">
    <property type="entry name" value="GFO_IDH_MocA_C3"/>
    <property type="match status" value="1"/>
</dbReference>
<dbReference type="RefSeq" id="WP_338008066.1">
    <property type="nucleotide sequence ID" value="NZ_JAOPKB010000007.1"/>
</dbReference>
<evidence type="ECO:0000313" key="4">
    <source>
        <dbReference type="Proteomes" id="UP001320972"/>
    </source>
</evidence>
<dbReference type="InterPro" id="IPR055170">
    <property type="entry name" value="GFO_IDH_MocA-like_dom"/>
</dbReference>
<gene>
    <name evidence="3" type="ORF">OB955_12975</name>
</gene>
<keyword evidence="4" id="KW-1185">Reference proteome</keyword>